<name>A0ABV5SIS9_9ACTN</name>
<feature type="compositionally biased region" description="Polar residues" evidence="1">
    <location>
        <begin position="71"/>
        <end position="89"/>
    </location>
</feature>
<feature type="compositionally biased region" description="Low complexity" evidence="1">
    <location>
        <begin position="125"/>
        <end position="156"/>
    </location>
</feature>
<feature type="compositionally biased region" description="Low complexity" evidence="1">
    <location>
        <begin position="90"/>
        <end position="113"/>
    </location>
</feature>
<dbReference type="EMBL" id="JBHMBW010000106">
    <property type="protein sequence ID" value="MFB9631600.1"/>
    <property type="molecule type" value="Genomic_DNA"/>
</dbReference>
<feature type="region of interest" description="Disordered" evidence="1">
    <location>
        <begin position="52"/>
        <end position="176"/>
    </location>
</feature>
<evidence type="ECO:0000256" key="2">
    <source>
        <dbReference type="SAM" id="Phobius"/>
    </source>
</evidence>
<evidence type="ECO:0000256" key="1">
    <source>
        <dbReference type="SAM" id="MobiDB-lite"/>
    </source>
</evidence>
<protein>
    <submittedName>
        <fullName evidence="3">Uncharacterized protein</fullName>
    </submittedName>
</protein>
<reference evidence="3 4" key="1">
    <citation type="submission" date="2024-09" db="EMBL/GenBank/DDBJ databases">
        <authorList>
            <person name="Sun Q."/>
            <person name="Mori K."/>
        </authorList>
    </citation>
    <scope>NUCLEOTIDE SEQUENCE [LARGE SCALE GENOMIC DNA]</scope>
    <source>
        <strain evidence="3 4">JCM 3143</strain>
    </source>
</reference>
<feature type="transmembrane region" description="Helical" evidence="2">
    <location>
        <begin position="23"/>
        <end position="47"/>
    </location>
</feature>
<evidence type="ECO:0000313" key="4">
    <source>
        <dbReference type="Proteomes" id="UP001589532"/>
    </source>
</evidence>
<dbReference type="RefSeq" id="WP_344984110.1">
    <property type="nucleotide sequence ID" value="NZ_BAAAXV010000001.1"/>
</dbReference>
<evidence type="ECO:0000313" key="3">
    <source>
        <dbReference type="EMBL" id="MFB9631600.1"/>
    </source>
</evidence>
<keyword evidence="2" id="KW-1133">Transmembrane helix</keyword>
<gene>
    <name evidence="3" type="ORF">ACFFSA_51805</name>
</gene>
<accession>A0ABV5SIS9</accession>
<comment type="caution">
    <text evidence="3">The sequence shown here is derived from an EMBL/GenBank/DDBJ whole genome shotgun (WGS) entry which is preliminary data.</text>
</comment>
<proteinExistence type="predicted"/>
<organism evidence="3 4">
    <name type="scientific">Nonomuraea helvata</name>
    <dbReference type="NCBI Taxonomy" id="37484"/>
    <lineage>
        <taxon>Bacteria</taxon>
        <taxon>Bacillati</taxon>
        <taxon>Actinomycetota</taxon>
        <taxon>Actinomycetes</taxon>
        <taxon>Streptosporangiales</taxon>
        <taxon>Streptosporangiaceae</taxon>
        <taxon>Nonomuraea</taxon>
    </lineage>
</organism>
<dbReference type="Proteomes" id="UP001589532">
    <property type="component" value="Unassembled WGS sequence"/>
</dbReference>
<keyword evidence="2" id="KW-0472">Membrane</keyword>
<keyword evidence="2" id="KW-0812">Transmembrane</keyword>
<sequence>MSPEQHSNTTAVFVNQSGRRRRLIMIGSIAASVLALALLAVVIGGMFSSTTLSVNGWPGDRPGAADRTASPDRTPTPRQRSSEQPTPSVTRPVATRSPSRRPTPSATRPVRPSATSGQTSPRPARTTSRPSTDPESSSEPTSTGPTADPTDAATEPPGKDRTPPGLDPNRTKGPKK</sequence>
<keyword evidence="4" id="KW-1185">Reference proteome</keyword>